<proteinExistence type="predicted"/>
<protein>
    <submittedName>
        <fullName evidence="1">Uncharacterized protein</fullName>
    </submittedName>
</protein>
<organism evidence="1 2">
    <name type="scientific">Longimicrobium terrae</name>
    <dbReference type="NCBI Taxonomy" id="1639882"/>
    <lineage>
        <taxon>Bacteria</taxon>
        <taxon>Pseudomonadati</taxon>
        <taxon>Gemmatimonadota</taxon>
        <taxon>Longimicrobiia</taxon>
        <taxon>Longimicrobiales</taxon>
        <taxon>Longimicrobiaceae</taxon>
        <taxon>Longimicrobium</taxon>
    </lineage>
</organism>
<sequence length="53" mass="5391">MVTGSLNLFSIPGALKMAFAFAPGLMDLPGSFRARFRMGMANACAGDGGGTHA</sequence>
<comment type="caution">
    <text evidence="1">The sequence shown here is derived from an EMBL/GenBank/DDBJ whole genome shotgun (WGS) entry which is preliminary data.</text>
</comment>
<name>A0A841GY09_9BACT</name>
<dbReference type="Proteomes" id="UP000582837">
    <property type="component" value="Unassembled WGS sequence"/>
</dbReference>
<keyword evidence="2" id="KW-1185">Reference proteome</keyword>
<dbReference type="EMBL" id="JACHIA010000005">
    <property type="protein sequence ID" value="MBB6070632.1"/>
    <property type="molecule type" value="Genomic_DNA"/>
</dbReference>
<reference evidence="1 2" key="1">
    <citation type="submission" date="2020-08" db="EMBL/GenBank/DDBJ databases">
        <title>Genomic Encyclopedia of Type Strains, Phase IV (KMG-IV): sequencing the most valuable type-strain genomes for metagenomic binning, comparative biology and taxonomic classification.</title>
        <authorList>
            <person name="Goeker M."/>
        </authorList>
    </citation>
    <scope>NUCLEOTIDE SEQUENCE [LARGE SCALE GENOMIC DNA]</scope>
    <source>
        <strain evidence="1 2">DSM 29007</strain>
    </source>
</reference>
<gene>
    <name evidence="1" type="ORF">HNQ61_002253</name>
</gene>
<dbReference type="AlphaFoldDB" id="A0A841GY09"/>
<evidence type="ECO:0000313" key="1">
    <source>
        <dbReference type="EMBL" id="MBB6070632.1"/>
    </source>
</evidence>
<evidence type="ECO:0000313" key="2">
    <source>
        <dbReference type="Proteomes" id="UP000582837"/>
    </source>
</evidence>
<accession>A0A841GY09</accession>